<dbReference type="EMBL" id="FSRU01000002">
    <property type="protein sequence ID" value="SIO57499.1"/>
    <property type="molecule type" value="Genomic_DNA"/>
</dbReference>
<sequence length="246" mass="26595">MKNILIIGGSSAIAVACAREWVKEGANLFLAGRHETRLEAVAQDLRVRGAGSVGTYVLDVNDYPQHRPMLDACLTAMGRIDIVLLAHGTLSDQSVCERDPEATVREISTNALSTIALLTLLACTFEAQKSGSIAVISSVAGDRGRPSNYVYGTAKAAVTTFCEGLRARLFKFNVKVLTIKPGFVNTPMTAGLPLPGPLVATPERVATDIVRAIARGKDSLYTPWFWAQIMFVIRSVPDFVFKRISL</sequence>
<dbReference type="GO" id="GO:0016491">
    <property type="term" value="F:oxidoreductase activity"/>
    <property type="evidence" value="ECO:0007669"/>
    <property type="project" value="UniProtKB-KW"/>
</dbReference>
<organism evidence="3 4">
    <name type="scientific">Paraburkholderia phenazinium</name>
    <dbReference type="NCBI Taxonomy" id="60549"/>
    <lineage>
        <taxon>Bacteria</taxon>
        <taxon>Pseudomonadati</taxon>
        <taxon>Pseudomonadota</taxon>
        <taxon>Betaproteobacteria</taxon>
        <taxon>Burkholderiales</taxon>
        <taxon>Burkholderiaceae</taxon>
        <taxon>Paraburkholderia</taxon>
    </lineage>
</organism>
<gene>
    <name evidence="3" type="ORF">SAMN05444165_3882</name>
</gene>
<dbReference type="RefSeq" id="WP_074298254.1">
    <property type="nucleotide sequence ID" value="NZ_FSRU01000002.1"/>
</dbReference>
<dbReference type="InterPro" id="IPR020904">
    <property type="entry name" value="Sc_DH/Rdtase_CS"/>
</dbReference>
<accession>A0A1N6KLT1</accession>
<dbReference type="InterPro" id="IPR002347">
    <property type="entry name" value="SDR_fam"/>
</dbReference>
<dbReference type="PROSITE" id="PS00061">
    <property type="entry name" value="ADH_SHORT"/>
    <property type="match status" value="1"/>
</dbReference>
<dbReference type="Proteomes" id="UP000185151">
    <property type="component" value="Unassembled WGS sequence"/>
</dbReference>
<reference evidence="3 4" key="1">
    <citation type="submission" date="2016-11" db="EMBL/GenBank/DDBJ databases">
        <authorList>
            <person name="Jaros S."/>
            <person name="Januszkiewicz K."/>
            <person name="Wedrychowicz H."/>
        </authorList>
    </citation>
    <scope>NUCLEOTIDE SEQUENCE [LARGE SCALE GENOMIC DNA]</scope>
    <source>
        <strain evidence="3 4">GAS95</strain>
    </source>
</reference>
<keyword evidence="4" id="KW-1185">Reference proteome</keyword>
<name>A0A1N6KLT1_9BURK</name>
<evidence type="ECO:0000256" key="1">
    <source>
        <dbReference type="ARBA" id="ARBA00006484"/>
    </source>
</evidence>
<dbReference type="PRINTS" id="PR00081">
    <property type="entry name" value="GDHRDH"/>
</dbReference>
<proteinExistence type="inferred from homology"/>
<dbReference type="Gene3D" id="3.40.50.720">
    <property type="entry name" value="NAD(P)-binding Rossmann-like Domain"/>
    <property type="match status" value="1"/>
</dbReference>
<dbReference type="NCBIfam" id="NF005489">
    <property type="entry name" value="PRK07102.1"/>
    <property type="match status" value="1"/>
</dbReference>
<evidence type="ECO:0000256" key="2">
    <source>
        <dbReference type="ARBA" id="ARBA00023002"/>
    </source>
</evidence>
<dbReference type="GO" id="GO:0016020">
    <property type="term" value="C:membrane"/>
    <property type="evidence" value="ECO:0007669"/>
    <property type="project" value="TreeGrafter"/>
</dbReference>
<evidence type="ECO:0000313" key="3">
    <source>
        <dbReference type="EMBL" id="SIO57499.1"/>
    </source>
</evidence>
<protein>
    <submittedName>
        <fullName evidence="3">Short-chain dehydrogenase</fullName>
    </submittedName>
</protein>
<dbReference type="OrthoDB" id="335726at2"/>
<dbReference type="PROSITE" id="PS51257">
    <property type="entry name" value="PROKAR_LIPOPROTEIN"/>
    <property type="match status" value="1"/>
</dbReference>
<dbReference type="Pfam" id="PF00106">
    <property type="entry name" value="adh_short"/>
    <property type="match status" value="1"/>
</dbReference>
<dbReference type="PANTHER" id="PTHR44196:SF1">
    <property type="entry name" value="DEHYDROGENASE_REDUCTASE SDR FAMILY MEMBER 7B"/>
    <property type="match status" value="1"/>
</dbReference>
<keyword evidence="2" id="KW-0560">Oxidoreductase</keyword>
<comment type="similarity">
    <text evidence="1">Belongs to the short-chain dehydrogenases/reductases (SDR) family.</text>
</comment>
<dbReference type="SUPFAM" id="SSF51735">
    <property type="entry name" value="NAD(P)-binding Rossmann-fold domains"/>
    <property type="match status" value="1"/>
</dbReference>
<evidence type="ECO:0000313" key="4">
    <source>
        <dbReference type="Proteomes" id="UP000185151"/>
    </source>
</evidence>
<dbReference type="PANTHER" id="PTHR44196">
    <property type="entry name" value="DEHYDROGENASE/REDUCTASE SDR FAMILY MEMBER 7B"/>
    <property type="match status" value="1"/>
</dbReference>
<dbReference type="InterPro" id="IPR036291">
    <property type="entry name" value="NAD(P)-bd_dom_sf"/>
</dbReference>
<dbReference type="AlphaFoldDB" id="A0A1N6KLT1"/>